<keyword evidence="3" id="KW-1185">Reference proteome</keyword>
<dbReference type="OrthoDB" id="9807423at2"/>
<reference evidence="2 3" key="1">
    <citation type="submission" date="2016-11" db="EMBL/GenBank/DDBJ databases">
        <authorList>
            <person name="Varghese N."/>
            <person name="Submissions S."/>
        </authorList>
    </citation>
    <scope>NUCLEOTIDE SEQUENCE [LARGE SCALE GENOMIC DNA]</scope>
    <source>
        <strain evidence="2 3">DSM 15287</strain>
    </source>
</reference>
<name>A0A1M6GHS9_9FIRM</name>
<proteinExistence type="predicted"/>
<feature type="domain" description="DUF7768" evidence="1">
    <location>
        <begin position="2"/>
        <end position="97"/>
    </location>
</feature>
<evidence type="ECO:0000313" key="2">
    <source>
        <dbReference type="EMBL" id="SHJ09506.1"/>
    </source>
</evidence>
<sequence>MKKVFVCSPYRGDIEKNSKKAAYAAKIICGCGYIPVVPHLYFPQFLDENDESERIRGIELGIELMKGCDLIWLLGPSITSGMEYELEAAKEIRIPVMIYDEQLRQINPKTLILDERVDDHFRNVVKGLKFE</sequence>
<evidence type="ECO:0000313" key="3">
    <source>
        <dbReference type="Proteomes" id="UP000322917"/>
    </source>
</evidence>
<organism evidence="2 3">
    <name type="scientific">Propionispora hippei DSM 15287</name>
    <dbReference type="NCBI Taxonomy" id="1123003"/>
    <lineage>
        <taxon>Bacteria</taxon>
        <taxon>Bacillati</taxon>
        <taxon>Bacillota</taxon>
        <taxon>Negativicutes</taxon>
        <taxon>Selenomonadales</taxon>
        <taxon>Sporomusaceae</taxon>
        <taxon>Propionispora</taxon>
    </lineage>
</organism>
<gene>
    <name evidence="2" type="ORF">SAMN02745170_01709</name>
</gene>
<dbReference type="Proteomes" id="UP000322917">
    <property type="component" value="Unassembled WGS sequence"/>
</dbReference>
<dbReference type="Pfam" id="PF24963">
    <property type="entry name" value="DUF7768"/>
    <property type="match status" value="1"/>
</dbReference>
<dbReference type="AlphaFoldDB" id="A0A1M6GHS9"/>
<dbReference type="RefSeq" id="WP_149734491.1">
    <property type="nucleotide sequence ID" value="NZ_FQZD01000012.1"/>
</dbReference>
<dbReference type="EMBL" id="FQZD01000012">
    <property type="protein sequence ID" value="SHJ09506.1"/>
    <property type="molecule type" value="Genomic_DNA"/>
</dbReference>
<protein>
    <recommendedName>
        <fullName evidence="1">DUF7768 domain-containing protein</fullName>
    </recommendedName>
</protein>
<evidence type="ECO:0000259" key="1">
    <source>
        <dbReference type="Pfam" id="PF24963"/>
    </source>
</evidence>
<dbReference type="Gene3D" id="3.40.50.10400">
    <property type="entry name" value="Hypothetical protein PA1492"/>
    <property type="match status" value="1"/>
</dbReference>
<dbReference type="SUPFAM" id="SSF52309">
    <property type="entry name" value="N-(deoxy)ribosyltransferase-like"/>
    <property type="match status" value="1"/>
</dbReference>
<dbReference type="InterPro" id="IPR056670">
    <property type="entry name" value="DUF7768"/>
</dbReference>
<accession>A0A1M6GHS9</accession>